<evidence type="ECO:0000256" key="2">
    <source>
        <dbReference type="ARBA" id="ARBA00022771"/>
    </source>
</evidence>
<feature type="domain" description="Zinc finger DksA/TraR C4-type" evidence="5">
    <location>
        <begin position="78"/>
        <end position="111"/>
    </location>
</feature>
<evidence type="ECO:0000256" key="4">
    <source>
        <dbReference type="PROSITE-ProRule" id="PRU00510"/>
    </source>
</evidence>
<keyword evidence="2" id="KW-0863">Zinc-finger</keyword>
<dbReference type="Pfam" id="PF01258">
    <property type="entry name" value="zf-dskA_traR"/>
    <property type="match status" value="1"/>
</dbReference>
<evidence type="ECO:0000256" key="3">
    <source>
        <dbReference type="ARBA" id="ARBA00022833"/>
    </source>
</evidence>
<sequence length="115" mass="13364">MNYTTIKNKLEELKSKLEKEIDLYKKEDPYLLEDRSISNTLDDDITETEGHDRIYATQIQLTENLRQVQEALKRIEEGKYGICKRCGQKINSGRLGVMPQAVLCINCQSKVRQRS</sequence>
<dbReference type="PANTHER" id="PTHR33823:SF4">
    <property type="entry name" value="GENERAL STRESS PROTEIN 16O"/>
    <property type="match status" value="1"/>
</dbReference>
<dbReference type="SUPFAM" id="SSF57716">
    <property type="entry name" value="Glucocorticoid receptor-like (DNA-binding domain)"/>
    <property type="match status" value="1"/>
</dbReference>
<evidence type="ECO:0000313" key="6">
    <source>
        <dbReference type="EMBL" id="OGC52064.1"/>
    </source>
</evidence>
<name>A0A1F4V4E9_UNCKA</name>
<keyword evidence="1" id="KW-0479">Metal-binding</keyword>
<keyword evidence="3" id="KW-0862">Zinc</keyword>
<gene>
    <name evidence="6" type="ORF">A2982_02490</name>
</gene>
<evidence type="ECO:0000313" key="7">
    <source>
        <dbReference type="Proteomes" id="UP000178771"/>
    </source>
</evidence>
<comment type="caution">
    <text evidence="6">The sequence shown here is derived from an EMBL/GenBank/DDBJ whole genome shotgun (WGS) entry which is preliminary data.</text>
</comment>
<dbReference type="Gene3D" id="1.20.120.910">
    <property type="entry name" value="DksA, coiled-coil domain"/>
    <property type="match status" value="1"/>
</dbReference>
<dbReference type="PANTHER" id="PTHR33823">
    <property type="entry name" value="RNA POLYMERASE-BINDING TRANSCRIPTION FACTOR DKSA-RELATED"/>
    <property type="match status" value="1"/>
</dbReference>
<feature type="zinc finger region" description="dksA C4-type" evidence="4">
    <location>
        <begin position="83"/>
        <end position="107"/>
    </location>
</feature>
<dbReference type="GO" id="GO:0008270">
    <property type="term" value="F:zinc ion binding"/>
    <property type="evidence" value="ECO:0007669"/>
    <property type="project" value="UniProtKB-KW"/>
</dbReference>
<reference evidence="6 7" key="1">
    <citation type="journal article" date="2016" name="Nat. Commun.">
        <title>Thousands of microbial genomes shed light on interconnected biogeochemical processes in an aquifer system.</title>
        <authorList>
            <person name="Anantharaman K."/>
            <person name="Brown C.T."/>
            <person name="Hug L.A."/>
            <person name="Sharon I."/>
            <person name="Castelle C.J."/>
            <person name="Probst A.J."/>
            <person name="Thomas B.C."/>
            <person name="Singh A."/>
            <person name="Wilkins M.J."/>
            <person name="Karaoz U."/>
            <person name="Brodie E.L."/>
            <person name="Williams K.H."/>
            <person name="Hubbard S.S."/>
            <person name="Banfield J.F."/>
        </authorList>
    </citation>
    <scope>NUCLEOTIDE SEQUENCE [LARGE SCALE GENOMIC DNA]</scope>
</reference>
<accession>A0A1F4V4E9</accession>
<protein>
    <recommendedName>
        <fullName evidence="5">Zinc finger DksA/TraR C4-type domain-containing protein</fullName>
    </recommendedName>
</protein>
<proteinExistence type="predicted"/>
<dbReference type="Proteomes" id="UP000178771">
    <property type="component" value="Unassembled WGS sequence"/>
</dbReference>
<dbReference type="PROSITE" id="PS51128">
    <property type="entry name" value="ZF_DKSA_2"/>
    <property type="match status" value="1"/>
</dbReference>
<dbReference type="InterPro" id="IPR000962">
    <property type="entry name" value="Znf_DskA_TraR"/>
</dbReference>
<evidence type="ECO:0000259" key="5">
    <source>
        <dbReference type="Pfam" id="PF01258"/>
    </source>
</evidence>
<dbReference type="AlphaFoldDB" id="A0A1F4V4E9"/>
<dbReference type="EMBL" id="MEVH01000006">
    <property type="protein sequence ID" value="OGC52064.1"/>
    <property type="molecule type" value="Genomic_DNA"/>
</dbReference>
<dbReference type="STRING" id="1802624.A2982_02490"/>
<organism evidence="6 7">
    <name type="scientific">candidate division WWE3 bacterium RIFCSPLOWO2_01_FULL_39_13</name>
    <dbReference type="NCBI Taxonomy" id="1802624"/>
    <lineage>
        <taxon>Bacteria</taxon>
        <taxon>Katanobacteria</taxon>
    </lineage>
</organism>
<evidence type="ECO:0000256" key="1">
    <source>
        <dbReference type="ARBA" id="ARBA00022723"/>
    </source>
</evidence>